<evidence type="ECO:0000256" key="4">
    <source>
        <dbReference type="ARBA" id="ARBA00022692"/>
    </source>
</evidence>
<protein>
    <recommendedName>
        <fullName evidence="10">Odorant receptor</fullName>
    </recommendedName>
</protein>
<dbReference type="EMBL" id="JALNTZ010000001">
    <property type="protein sequence ID" value="KAJ3665158.1"/>
    <property type="molecule type" value="Genomic_DNA"/>
</dbReference>
<comment type="similarity">
    <text evidence="10">Belongs to the insect chemoreceptor superfamily. Heteromeric odorant receptor channel (TC 1.A.69) family.</text>
</comment>
<evidence type="ECO:0000256" key="7">
    <source>
        <dbReference type="ARBA" id="ARBA00023136"/>
    </source>
</evidence>
<feature type="transmembrane region" description="Helical" evidence="10">
    <location>
        <begin position="350"/>
        <end position="371"/>
    </location>
</feature>
<sequence>MKSAINTLTDPDDISIDPSKVLWYIRLHPAVNPLWSGIISAINVAFCCLFITLAIKGVLFSYQEDIFFTAECLQTCSLMIHTIVKISVLFTHRTTFLQLLQEKSNFWKIQDFSGEIHDECSTIATTVKKMFRCYYFLNFVVCLCFDLQPFLTGYLPSGCYVPAGSYTYLMVFLWYLSCVVVLGVGGTDTCFCSIATSLVIQFKLLNHELKNIKPSENEFDTTPRNKVKRLTQYHVFLLSYCEKLNTMFRGVFLIQFLSAIASGALSVFIFMQPGAWVNRFKFLLYFLDTTIESAFYCVPLEFVINAANQIGDSVYESEWCEINDVHLKKSLRLLIAKSQKMMVFSAYGLIWINLRTFLVICKTVFSFYTYLNSARSISA</sequence>
<keyword evidence="2" id="KW-1003">Cell membrane</keyword>
<gene>
    <name evidence="11" type="ORF">Zmor_000670</name>
</gene>
<keyword evidence="7 10" id="KW-0472">Membrane</keyword>
<evidence type="ECO:0000256" key="3">
    <source>
        <dbReference type="ARBA" id="ARBA00022606"/>
    </source>
</evidence>
<comment type="caution">
    <text evidence="10">Lacks conserved residue(s) required for the propagation of feature annotation.</text>
</comment>
<dbReference type="Proteomes" id="UP001168821">
    <property type="component" value="Unassembled WGS sequence"/>
</dbReference>
<dbReference type="GO" id="GO:0005549">
    <property type="term" value="F:odorant binding"/>
    <property type="evidence" value="ECO:0007669"/>
    <property type="project" value="InterPro"/>
</dbReference>
<comment type="subcellular location">
    <subcellularLocation>
        <location evidence="1 10">Cell membrane</location>
        <topology evidence="1 10">Multi-pass membrane protein</topology>
    </subcellularLocation>
</comment>
<evidence type="ECO:0000256" key="6">
    <source>
        <dbReference type="ARBA" id="ARBA00022989"/>
    </source>
</evidence>
<keyword evidence="5 10" id="KW-0552">Olfaction</keyword>
<feature type="transmembrane region" description="Helical" evidence="10">
    <location>
        <begin position="172"/>
        <end position="200"/>
    </location>
</feature>
<evidence type="ECO:0000256" key="1">
    <source>
        <dbReference type="ARBA" id="ARBA00004651"/>
    </source>
</evidence>
<reference evidence="11" key="1">
    <citation type="journal article" date="2023" name="G3 (Bethesda)">
        <title>Whole genome assemblies of Zophobas morio and Tenebrio molitor.</title>
        <authorList>
            <person name="Kaur S."/>
            <person name="Stinson S.A."/>
            <person name="diCenzo G.C."/>
        </authorList>
    </citation>
    <scope>NUCLEOTIDE SEQUENCE</scope>
    <source>
        <strain evidence="11">QUZm001</strain>
    </source>
</reference>
<dbReference type="GO" id="GO:0007165">
    <property type="term" value="P:signal transduction"/>
    <property type="evidence" value="ECO:0007669"/>
    <property type="project" value="UniProtKB-KW"/>
</dbReference>
<dbReference type="PANTHER" id="PTHR21137:SF35">
    <property type="entry name" value="ODORANT RECEPTOR 19A-RELATED"/>
    <property type="match status" value="1"/>
</dbReference>
<accession>A0AA38IXD6</accession>
<evidence type="ECO:0000313" key="11">
    <source>
        <dbReference type="EMBL" id="KAJ3665158.1"/>
    </source>
</evidence>
<feature type="transmembrane region" description="Helical" evidence="10">
    <location>
        <begin position="251"/>
        <end position="271"/>
    </location>
</feature>
<comment type="caution">
    <text evidence="11">The sequence shown here is derived from an EMBL/GenBank/DDBJ whole genome shotgun (WGS) entry which is preliminary data.</text>
</comment>
<keyword evidence="6 10" id="KW-1133">Transmembrane helix</keyword>
<keyword evidence="12" id="KW-1185">Reference proteome</keyword>
<dbReference type="Pfam" id="PF02949">
    <property type="entry name" value="7tm_6"/>
    <property type="match status" value="1"/>
</dbReference>
<keyword evidence="4 10" id="KW-0812">Transmembrane</keyword>
<evidence type="ECO:0000256" key="2">
    <source>
        <dbReference type="ARBA" id="ARBA00022475"/>
    </source>
</evidence>
<evidence type="ECO:0000256" key="8">
    <source>
        <dbReference type="ARBA" id="ARBA00023170"/>
    </source>
</evidence>
<dbReference type="GO" id="GO:0005886">
    <property type="term" value="C:plasma membrane"/>
    <property type="evidence" value="ECO:0007669"/>
    <property type="project" value="UniProtKB-SubCell"/>
</dbReference>
<dbReference type="GO" id="GO:0004984">
    <property type="term" value="F:olfactory receptor activity"/>
    <property type="evidence" value="ECO:0007669"/>
    <property type="project" value="InterPro"/>
</dbReference>
<keyword evidence="3 10" id="KW-0716">Sensory transduction</keyword>
<dbReference type="AlphaFoldDB" id="A0AA38IXD6"/>
<evidence type="ECO:0000256" key="10">
    <source>
        <dbReference type="RuleBase" id="RU351113"/>
    </source>
</evidence>
<keyword evidence="9 10" id="KW-0807">Transducer</keyword>
<name>A0AA38IXD6_9CUCU</name>
<evidence type="ECO:0000256" key="9">
    <source>
        <dbReference type="ARBA" id="ARBA00023224"/>
    </source>
</evidence>
<feature type="transmembrane region" description="Helical" evidence="10">
    <location>
        <begin position="133"/>
        <end position="152"/>
    </location>
</feature>
<evidence type="ECO:0000313" key="12">
    <source>
        <dbReference type="Proteomes" id="UP001168821"/>
    </source>
</evidence>
<organism evidence="11 12">
    <name type="scientific">Zophobas morio</name>
    <dbReference type="NCBI Taxonomy" id="2755281"/>
    <lineage>
        <taxon>Eukaryota</taxon>
        <taxon>Metazoa</taxon>
        <taxon>Ecdysozoa</taxon>
        <taxon>Arthropoda</taxon>
        <taxon>Hexapoda</taxon>
        <taxon>Insecta</taxon>
        <taxon>Pterygota</taxon>
        <taxon>Neoptera</taxon>
        <taxon>Endopterygota</taxon>
        <taxon>Coleoptera</taxon>
        <taxon>Polyphaga</taxon>
        <taxon>Cucujiformia</taxon>
        <taxon>Tenebrionidae</taxon>
        <taxon>Zophobas</taxon>
    </lineage>
</organism>
<evidence type="ECO:0000256" key="5">
    <source>
        <dbReference type="ARBA" id="ARBA00022725"/>
    </source>
</evidence>
<feature type="transmembrane region" description="Helical" evidence="10">
    <location>
        <begin position="34"/>
        <end position="55"/>
    </location>
</feature>
<dbReference type="PANTHER" id="PTHR21137">
    <property type="entry name" value="ODORANT RECEPTOR"/>
    <property type="match status" value="1"/>
</dbReference>
<keyword evidence="8 10" id="KW-0675">Receptor</keyword>
<dbReference type="InterPro" id="IPR004117">
    <property type="entry name" value="7tm6_olfct_rcpt"/>
</dbReference>
<proteinExistence type="inferred from homology"/>